<dbReference type="PROSITE" id="PS51635">
    <property type="entry name" value="PNPLA"/>
    <property type="match status" value="1"/>
</dbReference>
<dbReference type="OrthoDB" id="1658288at2759"/>
<dbReference type="EMBL" id="ML978102">
    <property type="protein sequence ID" value="KAF2008262.1"/>
    <property type="molecule type" value="Genomic_DNA"/>
</dbReference>
<dbReference type="GO" id="GO:0047499">
    <property type="term" value="F:calcium-independent phospholipase A2 activity"/>
    <property type="evidence" value="ECO:0007669"/>
    <property type="project" value="TreeGrafter"/>
</dbReference>
<organism evidence="6 7">
    <name type="scientific">Aaosphaeria arxii CBS 175.79</name>
    <dbReference type="NCBI Taxonomy" id="1450172"/>
    <lineage>
        <taxon>Eukaryota</taxon>
        <taxon>Fungi</taxon>
        <taxon>Dikarya</taxon>
        <taxon>Ascomycota</taxon>
        <taxon>Pezizomycotina</taxon>
        <taxon>Dothideomycetes</taxon>
        <taxon>Pleosporomycetidae</taxon>
        <taxon>Pleosporales</taxon>
        <taxon>Pleosporales incertae sedis</taxon>
        <taxon>Aaosphaeria</taxon>
    </lineage>
</organism>
<dbReference type="InterPro" id="IPR002641">
    <property type="entry name" value="PNPLA_dom"/>
</dbReference>
<accession>A0A6A5X5S0</accession>
<evidence type="ECO:0000256" key="4">
    <source>
        <dbReference type="PROSITE-ProRule" id="PRU01161"/>
    </source>
</evidence>
<dbReference type="Gene3D" id="3.40.1090.10">
    <property type="entry name" value="Cytosolic phospholipase A2 catalytic domain"/>
    <property type="match status" value="1"/>
</dbReference>
<keyword evidence="1 4" id="KW-0378">Hydrolase</keyword>
<evidence type="ECO:0000256" key="2">
    <source>
        <dbReference type="ARBA" id="ARBA00022963"/>
    </source>
</evidence>
<evidence type="ECO:0000313" key="6">
    <source>
        <dbReference type="EMBL" id="KAF2008262.1"/>
    </source>
</evidence>
<dbReference type="GO" id="GO:0046486">
    <property type="term" value="P:glycerolipid metabolic process"/>
    <property type="evidence" value="ECO:0007669"/>
    <property type="project" value="UniProtKB-ARBA"/>
</dbReference>
<dbReference type="PANTHER" id="PTHR24185:SF1">
    <property type="entry name" value="CALCIUM-INDEPENDENT PHOSPHOLIPASE A2-GAMMA"/>
    <property type="match status" value="1"/>
</dbReference>
<proteinExistence type="predicted"/>
<gene>
    <name evidence="6" type="ORF">BU24DRAFT_445588</name>
</gene>
<dbReference type="CDD" id="cd07216">
    <property type="entry name" value="Pat17_PNPLA8_PNPLA9_like3"/>
    <property type="match status" value="1"/>
</dbReference>
<name>A0A6A5X5S0_9PLEO</name>
<keyword evidence="3 4" id="KW-0443">Lipid metabolism</keyword>
<dbReference type="GeneID" id="54288110"/>
<feature type="short sequence motif" description="GXSXG" evidence="4">
    <location>
        <begin position="80"/>
        <end position="84"/>
    </location>
</feature>
<evidence type="ECO:0000313" key="7">
    <source>
        <dbReference type="Proteomes" id="UP000799778"/>
    </source>
</evidence>
<feature type="domain" description="PNPLA" evidence="5">
    <location>
        <begin position="36"/>
        <end position="216"/>
    </location>
</feature>
<dbReference type="GO" id="GO:0016020">
    <property type="term" value="C:membrane"/>
    <property type="evidence" value="ECO:0007669"/>
    <property type="project" value="TreeGrafter"/>
</dbReference>
<dbReference type="InterPro" id="IPR016035">
    <property type="entry name" value="Acyl_Trfase/lysoPLipase"/>
</dbReference>
<feature type="short sequence motif" description="DGA/G" evidence="4">
    <location>
        <begin position="203"/>
        <end position="205"/>
    </location>
</feature>
<dbReference type="Pfam" id="PF01734">
    <property type="entry name" value="Patatin"/>
    <property type="match status" value="1"/>
</dbReference>
<feature type="active site" description="Proton acceptor" evidence="4">
    <location>
        <position position="203"/>
    </location>
</feature>
<dbReference type="GO" id="GO:0016042">
    <property type="term" value="P:lipid catabolic process"/>
    <property type="evidence" value="ECO:0007669"/>
    <property type="project" value="UniProtKB-UniRule"/>
</dbReference>
<protein>
    <submittedName>
        <fullName evidence="6">FabD/lysophospholipase-like protein</fullName>
    </submittedName>
</protein>
<dbReference type="RefSeq" id="XP_033376601.1">
    <property type="nucleotide sequence ID" value="XM_033530713.1"/>
</dbReference>
<evidence type="ECO:0000256" key="3">
    <source>
        <dbReference type="ARBA" id="ARBA00023098"/>
    </source>
</evidence>
<reference evidence="6" key="1">
    <citation type="journal article" date="2020" name="Stud. Mycol.">
        <title>101 Dothideomycetes genomes: a test case for predicting lifestyles and emergence of pathogens.</title>
        <authorList>
            <person name="Haridas S."/>
            <person name="Albert R."/>
            <person name="Binder M."/>
            <person name="Bloem J."/>
            <person name="Labutti K."/>
            <person name="Salamov A."/>
            <person name="Andreopoulos B."/>
            <person name="Baker S."/>
            <person name="Barry K."/>
            <person name="Bills G."/>
            <person name="Bluhm B."/>
            <person name="Cannon C."/>
            <person name="Castanera R."/>
            <person name="Culley D."/>
            <person name="Daum C."/>
            <person name="Ezra D."/>
            <person name="Gonzalez J."/>
            <person name="Henrissat B."/>
            <person name="Kuo A."/>
            <person name="Liang C."/>
            <person name="Lipzen A."/>
            <person name="Lutzoni F."/>
            <person name="Magnuson J."/>
            <person name="Mondo S."/>
            <person name="Nolan M."/>
            <person name="Ohm R."/>
            <person name="Pangilinan J."/>
            <person name="Park H.-J."/>
            <person name="Ramirez L."/>
            <person name="Alfaro M."/>
            <person name="Sun H."/>
            <person name="Tritt A."/>
            <person name="Yoshinaga Y."/>
            <person name="Zwiers L.-H."/>
            <person name="Turgeon B."/>
            <person name="Goodwin S."/>
            <person name="Spatafora J."/>
            <person name="Crous P."/>
            <person name="Grigoriev I."/>
        </authorList>
    </citation>
    <scope>NUCLEOTIDE SEQUENCE</scope>
    <source>
        <strain evidence="6">CBS 175.79</strain>
    </source>
</reference>
<feature type="short sequence motif" description="GXGXXG" evidence="4">
    <location>
        <begin position="40"/>
        <end position="45"/>
    </location>
</feature>
<dbReference type="PANTHER" id="PTHR24185">
    <property type="entry name" value="CALCIUM-INDEPENDENT PHOSPHOLIPASE A2-GAMMA"/>
    <property type="match status" value="1"/>
</dbReference>
<evidence type="ECO:0000259" key="5">
    <source>
        <dbReference type="PROSITE" id="PS51635"/>
    </source>
</evidence>
<evidence type="ECO:0000256" key="1">
    <source>
        <dbReference type="ARBA" id="ARBA00022801"/>
    </source>
</evidence>
<dbReference type="GO" id="GO:0019369">
    <property type="term" value="P:arachidonate metabolic process"/>
    <property type="evidence" value="ECO:0007669"/>
    <property type="project" value="TreeGrafter"/>
</dbReference>
<keyword evidence="7" id="KW-1185">Reference proteome</keyword>
<dbReference type="SUPFAM" id="SSF52151">
    <property type="entry name" value="FabD/lysophospholipase-like"/>
    <property type="match status" value="1"/>
</dbReference>
<feature type="active site" description="Nucleophile" evidence="4">
    <location>
        <position position="82"/>
    </location>
</feature>
<dbReference type="AlphaFoldDB" id="A0A6A5X5S0"/>
<sequence>MDGDQAVDAGPISVQDGAQYQVQAQADRAATPLRVLALDGGGIRGYSEIIIVEQLMQRVKQELNLETLPKPCDYFDLICGTSTGGIVAILLGRLRMSVKEVKDVYKVLCKKIFSKPKHHASEGKFSAVNLEELMKATIVNLFSFVCTRAAQAASGVTVRKFRTYDTGDVGQEEDLRIWQAGRATSAAPTFFKRMRIGLVDFLDGGVGFNNPAQTLLDEMHELYGDRPIACIISVGAGVATIKSYSEPKGWQKLIPKELIELFAEMVTDCEKTAHELEVKFNHAPQVYYRFSVQRGLESIGMEEWKKLGEVEAKTVEYLQHDKIKNEVRAAAKALSAPVASGLKASDLRN</sequence>
<dbReference type="Proteomes" id="UP000799778">
    <property type="component" value="Unassembled WGS sequence"/>
</dbReference>
<keyword evidence="2 4" id="KW-0442">Lipid degradation</keyword>